<dbReference type="GO" id="GO:0004418">
    <property type="term" value="F:hydroxymethylbilane synthase activity"/>
    <property type="evidence" value="ECO:0007669"/>
    <property type="project" value="UniProtKB-UniRule"/>
</dbReference>
<dbReference type="InterPro" id="IPR000860">
    <property type="entry name" value="HemC"/>
</dbReference>
<evidence type="ECO:0000256" key="2">
    <source>
        <dbReference type="ARBA" id="ARBA00004735"/>
    </source>
</evidence>
<comment type="cofactor">
    <cofactor evidence="8">
        <name>dipyrromethane</name>
        <dbReference type="ChEBI" id="CHEBI:60342"/>
    </cofactor>
    <text evidence="8">Binds 1 dipyrromethane group covalently.</text>
</comment>
<feature type="domain" description="Porphobilinogen deaminase C-terminal" evidence="10">
    <location>
        <begin position="229"/>
        <end position="298"/>
    </location>
</feature>
<evidence type="ECO:0000259" key="9">
    <source>
        <dbReference type="Pfam" id="PF01379"/>
    </source>
</evidence>
<reference evidence="11" key="1">
    <citation type="submission" date="2018-07" db="EMBL/GenBank/DDBJ databases">
        <title>Genome assembly of strain Ka43.</title>
        <authorList>
            <person name="Kukolya J."/>
            <person name="Nagy I."/>
            <person name="Horvath B."/>
            <person name="Toth A."/>
        </authorList>
    </citation>
    <scope>NUCLEOTIDE SEQUENCE</scope>
    <source>
        <strain evidence="11">KB43</strain>
    </source>
</reference>
<evidence type="ECO:0000313" key="11">
    <source>
        <dbReference type="EMBL" id="MBE8716080.1"/>
    </source>
</evidence>
<evidence type="ECO:0000256" key="4">
    <source>
        <dbReference type="ARBA" id="ARBA00011245"/>
    </source>
</evidence>
<accession>A0A928UZH6</accession>
<feature type="modified residue" description="S-(dipyrrolylmethanemethyl)cysteine" evidence="8">
    <location>
        <position position="245"/>
    </location>
</feature>
<name>A0A928UZH6_9GAMM</name>
<keyword evidence="6 8" id="KW-0627">Porphyrin biosynthesis</keyword>
<dbReference type="Pfam" id="PF03900">
    <property type="entry name" value="Porphobil_deamC"/>
    <property type="match status" value="1"/>
</dbReference>
<comment type="subunit">
    <text evidence="4 8">Monomer.</text>
</comment>
<dbReference type="NCBIfam" id="TIGR00212">
    <property type="entry name" value="hemC"/>
    <property type="match status" value="1"/>
</dbReference>
<comment type="similarity">
    <text evidence="3 8">Belongs to the HMBS family.</text>
</comment>
<dbReference type="FunFam" id="3.40.190.10:FF:000004">
    <property type="entry name" value="Porphobilinogen deaminase"/>
    <property type="match status" value="1"/>
</dbReference>
<comment type="miscellaneous">
    <text evidence="8">The porphobilinogen subunits are added to the dipyrromethane group.</text>
</comment>
<comment type="function">
    <text evidence="1 8">Tetrapolymerization of the monopyrrole PBG into the hydroxymethylbilane pre-uroporphyrinogen in several discrete steps.</text>
</comment>
<dbReference type="SUPFAM" id="SSF54782">
    <property type="entry name" value="Porphobilinogen deaminase (hydroxymethylbilane synthase), C-terminal domain"/>
    <property type="match status" value="1"/>
</dbReference>
<dbReference type="Gene3D" id="3.40.190.10">
    <property type="entry name" value="Periplasmic binding protein-like II"/>
    <property type="match status" value="2"/>
</dbReference>
<evidence type="ECO:0000256" key="5">
    <source>
        <dbReference type="ARBA" id="ARBA00022679"/>
    </source>
</evidence>
<dbReference type="PANTHER" id="PTHR11557:SF0">
    <property type="entry name" value="PORPHOBILINOGEN DEAMINASE"/>
    <property type="match status" value="1"/>
</dbReference>
<dbReference type="Gene3D" id="3.30.160.40">
    <property type="entry name" value="Porphobilinogen deaminase, C-terminal domain"/>
    <property type="match status" value="1"/>
</dbReference>
<gene>
    <name evidence="8" type="primary">hemC</name>
    <name evidence="11" type="ORF">C4F51_02630</name>
</gene>
<comment type="pathway">
    <text evidence="2">Porphyrin-containing compound metabolism; protoporphyrin-IX biosynthesis; coproporphyrinogen-III from 5-aminolevulinate: step 2/4.</text>
</comment>
<keyword evidence="12" id="KW-1185">Reference proteome</keyword>
<evidence type="ECO:0000259" key="10">
    <source>
        <dbReference type="Pfam" id="PF03900"/>
    </source>
</evidence>
<organism evidence="11 12">
    <name type="scientific">Cellvibrio polysaccharolyticus</name>
    <dbReference type="NCBI Taxonomy" id="2082724"/>
    <lineage>
        <taxon>Bacteria</taxon>
        <taxon>Pseudomonadati</taxon>
        <taxon>Pseudomonadota</taxon>
        <taxon>Gammaproteobacteria</taxon>
        <taxon>Cellvibrionales</taxon>
        <taxon>Cellvibrionaceae</taxon>
        <taxon>Cellvibrio</taxon>
    </lineage>
</organism>
<feature type="domain" description="Porphobilinogen deaminase N-terminal" evidence="9">
    <location>
        <begin position="9"/>
        <end position="215"/>
    </location>
</feature>
<dbReference type="Proteomes" id="UP000652567">
    <property type="component" value="Unassembled WGS sequence"/>
</dbReference>
<dbReference type="SUPFAM" id="SSF53850">
    <property type="entry name" value="Periplasmic binding protein-like II"/>
    <property type="match status" value="1"/>
</dbReference>
<dbReference type="InterPro" id="IPR022417">
    <property type="entry name" value="Porphobilin_deaminase_N"/>
</dbReference>
<dbReference type="InterPro" id="IPR022418">
    <property type="entry name" value="Porphobilinogen_deaminase_C"/>
</dbReference>
<evidence type="ECO:0000256" key="8">
    <source>
        <dbReference type="HAMAP-Rule" id="MF_00260"/>
    </source>
</evidence>
<dbReference type="PANTHER" id="PTHR11557">
    <property type="entry name" value="PORPHOBILINOGEN DEAMINASE"/>
    <property type="match status" value="1"/>
</dbReference>
<comment type="catalytic activity">
    <reaction evidence="7 8">
        <text>4 porphobilinogen + H2O = hydroxymethylbilane + 4 NH4(+)</text>
        <dbReference type="Rhea" id="RHEA:13185"/>
        <dbReference type="ChEBI" id="CHEBI:15377"/>
        <dbReference type="ChEBI" id="CHEBI:28938"/>
        <dbReference type="ChEBI" id="CHEBI:57845"/>
        <dbReference type="ChEBI" id="CHEBI:58126"/>
        <dbReference type="EC" id="2.5.1.61"/>
    </reaction>
</comment>
<dbReference type="HAMAP" id="MF_00260">
    <property type="entry name" value="Porphobil_deam"/>
    <property type="match status" value="1"/>
</dbReference>
<dbReference type="PROSITE" id="PS00533">
    <property type="entry name" value="PORPHOBILINOGEN_DEAM"/>
    <property type="match status" value="1"/>
</dbReference>
<dbReference type="FunFam" id="3.40.190.10:FF:000005">
    <property type="entry name" value="Porphobilinogen deaminase"/>
    <property type="match status" value="1"/>
</dbReference>
<evidence type="ECO:0000256" key="6">
    <source>
        <dbReference type="ARBA" id="ARBA00023244"/>
    </source>
</evidence>
<dbReference type="EC" id="2.5.1.61" evidence="8"/>
<dbReference type="PRINTS" id="PR00151">
    <property type="entry name" value="PORPHBDMNASE"/>
</dbReference>
<evidence type="ECO:0000256" key="7">
    <source>
        <dbReference type="ARBA" id="ARBA00048169"/>
    </source>
</evidence>
<proteinExistence type="inferred from homology"/>
<dbReference type="GO" id="GO:0005737">
    <property type="term" value="C:cytoplasm"/>
    <property type="evidence" value="ECO:0007669"/>
    <property type="project" value="UniProtKB-UniRule"/>
</dbReference>
<dbReference type="InterPro" id="IPR022419">
    <property type="entry name" value="Porphobilin_deaminase_cofac_BS"/>
</dbReference>
<dbReference type="GO" id="GO:0006782">
    <property type="term" value="P:protoporphyrinogen IX biosynthetic process"/>
    <property type="evidence" value="ECO:0007669"/>
    <property type="project" value="UniProtKB-UniRule"/>
</dbReference>
<evidence type="ECO:0000256" key="3">
    <source>
        <dbReference type="ARBA" id="ARBA00005638"/>
    </source>
</evidence>
<dbReference type="InterPro" id="IPR036803">
    <property type="entry name" value="Porphobilinogen_deaminase_C_sf"/>
</dbReference>
<comment type="caution">
    <text evidence="11">The sequence shown here is derived from an EMBL/GenBank/DDBJ whole genome shotgun (WGS) entry which is preliminary data.</text>
</comment>
<evidence type="ECO:0000256" key="1">
    <source>
        <dbReference type="ARBA" id="ARBA00002869"/>
    </source>
</evidence>
<dbReference type="PIRSF" id="PIRSF001438">
    <property type="entry name" value="4pyrrol_synth_OHMeBilane_synth"/>
    <property type="match status" value="1"/>
</dbReference>
<dbReference type="EMBL" id="PRDL01000001">
    <property type="protein sequence ID" value="MBE8716080.1"/>
    <property type="molecule type" value="Genomic_DNA"/>
</dbReference>
<dbReference type="FunFam" id="3.30.160.40:FF:000002">
    <property type="entry name" value="Porphobilinogen deaminase"/>
    <property type="match status" value="1"/>
</dbReference>
<evidence type="ECO:0000313" key="12">
    <source>
        <dbReference type="Proteomes" id="UP000652567"/>
    </source>
</evidence>
<dbReference type="Pfam" id="PF01379">
    <property type="entry name" value="Porphobil_deam"/>
    <property type="match status" value="1"/>
</dbReference>
<dbReference type="CDD" id="cd13646">
    <property type="entry name" value="PBP2_EcHMBS_like"/>
    <property type="match status" value="1"/>
</dbReference>
<keyword evidence="5 8" id="KW-0808">Transferase</keyword>
<protein>
    <recommendedName>
        <fullName evidence="8">Porphobilinogen deaminase</fullName>
        <shortName evidence="8">PBG</shortName>
        <ecNumber evidence="8">2.5.1.61</ecNumber>
    </recommendedName>
    <alternativeName>
        <fullName evidence="8">Hydroxymethylbilane synthase</fullName>
        <shortName evidence="8">HMBS</shortName>
    </alternativeName>
    <alternativeName>
        <fullName evidence="8">Pre-uroporphyrinogen synthase</fullName>
    </alternativeName>
</protein>
<dbReference type="AlphaFoldDB" id="A0A928UZH6"/>
<dbReference type="RefSeq" id="WP_193906904.1">
    <property type="nucleotide sequence ID" value="NZ_PRDL01000001.1"/>
</dbReference>
<sequence>MSDYASRPLRIATRKSPLALWQANYIKARLEQLNPQLQVELVPLTSRGDKILDVPLAKVGGKGLFVKELETAMLDGEADIAVHSMKDVPMEFPEGLGLAVICPREDPRDAFVSNRFNSLDELPAGSIVGTSSLRRQCQLLARRPDLKVQFLRGNVQTRLQKLDDGEYDAILLAAAGLLRLEMKDRIQQYLAPEISLPAGGQGAVGIECRTDDDATLALLRPLADRLTTEQVLAERAMNNHLQGGCQVPIACYAVHTEQGLWLRGLVGAPDGSEILADDIRGPADEAEQLGVTLAQRLLVAGADRILAAVYGAADV</sequence>